<evidence type="ECO:0000256" key="1">
    <source>
        <dbReference type="SAM" id="SignalP"/>
    </source>
</evidence>
<dbReference type="EMBL" id="JAGSOH010000003">
    <property type="protein sequence ID" value="MBR7825050.1"/>
    <property type="molecule type" value="Genomic_DNA"/>
</dbReference>
<gene>
    <name evidence="2" type="ORF">KDK95_01940</name>
</gene>
<protein>
    <recommendedName>
        <fullName evidence="4">Spore-associated protein A</fullName>
    </recommendedName>
</protein>
<reference evidence="2" key="1">
    <citation type="submission" date="2021-04" db="EMBL/GenBank/DDBJ databases">
        <title>Genome based classification of Actinospica acidithermotolerans sp. nov., an actinobacterium isolated from an Indonesian hot spring.</title>
        <authorList>
            <person name="Kusuma A.B."/>
            <person name="Putra K.E."/>
            <person name="Nafisah S."/>
            <person name="Loh J."/>
            <person name="Nouioui I."/>
            <person name="Goodfellow M."/>
        </authorList>
    </citation>
    <scope>NUCLEOTIDE SEQUENCE</scope>
    <source>
        <strain evidence="2">MGRD01-02</strain>
    </source>
</reference>
<comment type="caution">
    <text evidence="2">The sequence shown here is derived from an EMBL/GenBank/DDBJ whole genome shotgun (WGS) entry which is preliminary data.</text>
</comment>
<dbReference type="AlphaFoldDB" id="A0A941E2P1"/>
<evidence type="ECO:0000313" key="2">
    <source>
        <dbReference type="EMBL" id="MBR7825050.1"/>
    </source>
</evidence>
<dbReference type="RefSeq" id="WP_212516211.1">
    <property type="nucleotide sequence ID" value="NZ_JAGSOH010000003.1"/>
</dbReference>
<sequence length="164" mass="16563">MNGFKTSRAMHRVAGLAVTTALAATGVFIAGSAPAQASSVCSGTQVDSASMTDINGSGAVGGTLYLYYNSSTGRNCAYATNATGARHSMTVWVSRCAPGTGQEWYNCQGSDSLIQGEDYDAGNYISYAGPANTLGSAAGVCVEAYGEIDYGNVVATANLGGHCG</sequence>
<keyword evidence="1" id="KW-0732">Signal</keyword>
<feature type="chain" id="PRO_5039277916" description="Spore-associated protein A" evidence="1">
    <location>
        <begin position="24"/>
        <end position="164"/>
    </location>
</feature>
<keyword evidence="3" id="KW-1185">Reference proteome</keyword>
<name>A0A941E2P1_9ACTN</name>
<evidence type="ECO:0000313" key="3">
    <source>
        <dbReference type="Proteomes" id="UP000676325"/>
    </source>
</evidence>
<dbReference type="Proteomes" id="UP000676325">
    <property type="component" value="Unassembled WGS sequence"/>
</dbReference>
<evidence type="ECO:0008006" key="4">
    <source>
        <dbReference type="Google" id="ProtNLM"/>
    </source>
</evidence>
<proteinExistence type="predicted"/>
<feature type="signal peptide" evidence="1">
    <location>
        <begin position="1"/>
        <end position="23"/>
    </location>
</feature>
<accession>A0A941E2P1</accession>
<organism evidence="2 3">
    <name type="scientific">Actinospica acidithermotolerans</name>
    <dbReference type="NCBI Taxonomy" id="2828514"/>
    <lineage>
        <taxon>Bacteria</taxon>
        <taxon>Bacillati</taxon>
        <taxon>Actinomycetota</taxon>
        <taxon>Actinomycetes</taxon>
        <taxon>Catenulisporales</taxon>
        <taxon>Actinospicaceae</taxon>
        <taxon>Actinospica</taxon>
    </lineage>
</organism>